<evidence type="ECO:0000313" key="1">
    <source>
        <dbReference type="EMBL" id="ABD69175.1"/>
    </source>
</evidence>
<dbReference type="KEGG" id="rfr:Rfer_1442"/>
<dbReference type="Pfam" id="PF11731">
    <property type="entry name" value="Cdd1"/>
    <property type="match status" value="1"/>
</dbReference>
<dbReference type="Proteomes" id="UP000008332">
    <property type="component" value="Chromosome"/>
</dbReference>
<reference evidence="2" key="1">
    <citation type="submission" date="2006-02" db="EMBL/GenBank/DDBJ databases">
        <title>Complete sequence of chromosome of Rhodoferax ferrireducens DSM 15236.</title>
        <authorList>
            <person name="Copeland A."/>
            <person name="Lucas S."/>
            <person name="Lapidus A."/>
            <person name="Barry K."/>
            <person name="Detter J.C."/>
            <person name="Glavina del Rio T."/>
            <person name="Hammon N."/>
            <person name="Israni S."/>
            <person name="Pitluck S."/>
            <person name="Brettin T."/>
            <person name="Bruce D."/>
            <person name="Han C."/>
            <person name="Tapia R."/>
            <person name="Gilna P."/>
            <person name="Kiss H."/>
            <person name="Schmutz J."/>
            <person name="Larimer F."/>
            <person name="Land M."/>
            <person name="Kyrpides N."/>
            <person name="Ivanova N."/>
            <person name="Richardson P."/>
        </authorList>
    </citation>
    <scope>NUCLEOTIDE SEQUENCE [LARGE SCALE GENOMIC DNA]</scope>
    <source>
        <strain evidence="2">ATCC BAA-621 / DSM 15236 / T118</strain>
    </source>
</reference>
<sequence length="96" mass="10893">MLRVSDKRPCRLEDLPNIGKAIAGDLRSVGILNPEQLAEHEPLETFQALEPVMGHRHDPCVLYALMAVAHYLKCGEALPWWKFTTRGKELLQSTRN</sequence>
<dbReference type="OrthoDB" id="7173324at2"/>
<dbReference type="AlphaFoldDB" id="Q21YH8"/>
<dbReference type="STRING" id="338969.Rfer_1442"/>
<dbReference type="InterPro" id="IPR021725">
    <property type="entry name" value="Cdd1"/>
</dbReference>
<keyword evidence="2" id="KW-1185">Reference proteome</keyword>
<name>Q21YH8_ALBFT</name>
<organism evidence="1 2">
    <name type="scientific">Albidiferax ferrireducens (strain ATCC BAA-621 / DSM 15236 / T118)</name>
    <name type="common">Rhodoferax ferrireducens</name>
    <dbReference type="NCBI Taxonomy" id="338969"/>
    <lineage>
        <taxon>Bacteria</taxon>
        <taxon>Pseudomonadati</taxon>
        <taxon>Pseudomonadota</taxon>
        <taxon>Betaproteobacteria</taxon>
        <taxon>Burkholderiales</taxon>
        <taxon>Comamonadaceae</taxon>
        <taxon>Rhodoferax</taxon>
    </lineage>
</organism>
<dbReference type="RefSeq" id="WP_011463743.1">
    <property type="nucleotide sequence ID" value="NC_007908.1"/>
</dbReference>
<gene>
    <name evidence="1" type="ordered locus">Rfer_1442</name>
</gene>
<dbReference type="EMBL" id="CP000267">
    <property type="protein sequence ID" value="ABD69175.1"/>
    <property type="molecule type" value="Genomic_DNA"/>
</dbReference>
<accession>Q21YH8</accession>
<evidence type="ECO:0008006" key="3">
    <source>
        <dbReference type="Google" id="ProtNLM"/>
    </source>
</evidence>
<protein>
    <recommendedName>
        <fullName evidence="3">Mitomycin resistance protein</fullName>
    </recommendedName>
</protein>
<dbReference type="Gene3D" id="1.10.150.20">
    <property type="entry name" value="5' to 3' exonuclease, C-terminal subdomain"/>
    <property type="match status" value="1"/>
</dbReference>
<dbReference type="HOGENOM" id="CLU_160712_1_0_4"/>
<proteinExistence type="predicted"/>
<evidence type="ECO:0000313" key="2">
    <source>
        <dbReference type="Proteomes" id="UP000008332"/>
    </source>
</evidence>
<dbReference type="eggNOG" id="ENOG5032S6N">
    <property type="taxonomic scope" value="Bacteria"/>
</dbReference>